<dbReference type="AlphaFoldDB" id="A4V7L5"/>
<geneLocation type="plasmid" evidence="1 2">
    <name>pQBR103</name>
</geneLocation>
<evidence type="ECO:0000313" key="2">
    <source>
        <dbReference type="Proteomes" id="UP000002332"/>
    </source>
</evidence>
<accession>A4V7L5</accession>
<dbReference type="Proteomes" id="UP000002332">
    <property type="component" value="Plasmid pQBR103"/>
</dbReference>
<proteinExistence type="predicted"/>
<name>A4V7L5_PSEFS</name>
<dbReference type="EMBL" id="AM235768">
    <property type="protein sequence ID" value="CAM96138.1"/>
    <property type="molecule type" value="Genomic_DNA"/>
</dbReference>
<organism evidence="1 2">
    <name type="scientific">Pseudomonas fluorescens (strain SBW25)</name>
    <dbReference type="NCBI Taxonomy" id="216595"/>
    <lineage>
        <taxon>Bacteria</taxon>
        <taxon>Pseudomonadati</taxon>
        <taxon>Pseudomonadota</taxon>
        <taxon>Gammaproteobacteria</taxon>
        <taxon>Pseudomonadales</taxon>
        <taxon>Pseudomonadaceae</taxon>
        <taxon>Pseudomonas</taxon>
    </lineage>
</organism>
<gene>
    <name evidence="1" type="ordered locus">pQBR0106</name>
</gene>
<protein>
    <submittedName>
        <fullName evidence="1">Uncharacterized protein</fullName>
    </submittedName>
</protein>
<sequence length="88" mass="9456">MAPSPWQRAPYDVGPVAIDSLIVKGLASIMEYESAFTQYSRSAVINIPHTRNASQAALMSELTPLVVGTVRSSTLVRRGLPSSEILPS</sequence>
<evidence type="ECO:0000313" key="1">
    <source>
        <dbReference type="EMBL" id="CAM96138.1"/>
    </source>
</evidence>
<reference evidence="1 2" key="1">
    <citation type="journal article" date="2007" name="ISME J.">
        <title>Sequence-based analysis of pQBR103; a representative of a unique, transfer-proficient mega plasmid resident in the microbial community of sugar beet.</title>
        <authorList>
            <person name="Tett A."/>
            <person name="Spiers A.J."/>
            <person name="Crossman L.C."/>
            <person name="Ager D."/>
            <person name="Ciric L."/>
            <person name="Dow J.M."/>
            <person name="Fry J.C."/>
            <person name="Harris D."/>
            <person name="Lilley A."/>
            <person name="Oliver A."/>
            <person name="Parkhill J."/>
            <person name="Quail M.A."/>
            <person name="Rainey P.B."/>
            <person name="Saunders N.J."/>
            <person name="Seeger K."/>
            <person name="Snyder L.A.S."/>
            <person name="Squares R."/>
            <person name="Thomas C.M."/>
            <person name="Turner S.L."/>
            <person name="Zhang X.-X."/>
            <person name="Field D."/>
            <person name="Bailey M.J."/>
        </authorList>
    </citation>
    <scope>NUCLEOTIDE SEQUENCE [LARGE SCALE GENOMIC DNA]</scope>
    <source>
        <strain evidence="1 2">SBW25</strain>
    </source>
</reference>
<keyword evidence="1" id="KW-0614">Plasmid</keyword>